<evidence type="ECO:0000313" key="1">
    <source>
        <dbReference type="EMBL" id="CAG8842925.1"/>
    </source>
</evidence>
<gene>
    <name evidence="1" type="ORF">GMARGA_LOCUS36252</name>
</gene>
<feature type="non-terminal residue" evidence="1">
    <location>
        <position position="1"/>
    </location>
</feature>
<protein>
    <submittedName>
        <fullName evidence="1">27034_t:CDS:1</fullName>
    </submittedName>
</protein>
<dbReference type="Proteomes" id="UP000789901">
    <property type="component" value="Unassembled WGS sequence"/>
</dbReference>
<dbReference type="SUPFAM" id="SSF53098">
    <property type="entry name" value="Ribonuclease H-like"/>
    <property type="match status" value="1"/>
</dbReference>
<comment type="caution">
    <text evidence="1">The sequence shown here is derived from an EMBL/GenBank/DDBJ whole genome shotgun (WGS) entry which is preliminary data.</text>
</comment>
<keyword evidence="2" id="KW-1185">Reference proteome</keyword>
<organism evidence="1 2">
    <name type="scientific">Gigaspora margarita</name>
    <dbReference type="NCBI Taxonomy" id="4874"/>
    <lineage>
        <taxon>Eukaryota</taxon>
        <taxon>Fungi</taxon>
        <taxon>Fungi incertae sedis</taxon>
        <taxon>Mucoromycota</taxon>
        <taxon>Glomeromycotina</taxon>
        <taxon>Glomeromycetes</taxon>
        <taxon>Diversisporales</taxon>
        <taxon>Gigasporaceae</taxon>
        <taxon>Gigaspora</taxon>
    </lineage>
</organism>
<reference evidence="1 2" key="1">
    <citation type="submission" date="2021-06" db="EMBL/GenBank/DDBJ databases">
        <authorList>
            <person name="Kallberg Y."/>
            <person name="Tangrot J."/>
            <person name="Rosling A."/>
        </authorList>
    </citation>
    <scope>NUCLEOTIDE SEQUENCE [LARGE SCALE GENOMIC DNA]</scope>
    <source>
        <strain evidence="1 2">120-4 pot B 10/14</strain>
    </source>
</reference>
<accession>A0ABN7WXR8</accession>
<name>A0ABN7WXR8_GIGMA</name>
<dbReference type="EMBL" id="CAJVQB010070724">
    <property type="protein sequence ID" value="CAG8842925.1"/>
    <property type="molecule type" value="Genomic_DNA"/>
</dbReference>
<proteinExistence type="predicted"/>
<dbReference type="InterPro" id="IPR012337">
    <property type="entry name" value="RNaseH-like_sf"/>
</dbReference>
<evidence type="ECO:0000313" key="2">
    <source>
        <dbReference type="Proteomes" id="UP000789901"/>
    </source>
</evidence>
<feature type="non-terminal residue" evidence="1">
    <location>
        <position position="344"/>
    </location>
</feature>
<sequence>SDSFVDSDNNIIDLNNYIMDPNDDFKDSNDYIMDSNDNLIGSNNDFIAPSSSFAYKESIVNHIINKCRKILVDNKMHYLQKINKQSSNKTIEESTDTTIAIPLTKINELHTLLLYALIYSNFNDFNDFDSEFINHTKDIINFRAKEFDEPIYYLAFFLNPQFCNIDNFTCEQAQQISKTLLDYYNNELPFNSIGDLKLQVYWTNITHQVGALKILALKIFGIRPHSAGVEQLFSHMTISTLKMISQINLTLAMKVSKTKVTKELVVEEKTTNNLDDYDQLYSSNLINENGVKLEVNNLEEIYLETTQNNLNNLELFMEEFINFSRFEELISVPNKIDKNINQIE</sequence>